<proteinExistence type="predicted"/>
<reference evidence="1" key="2">
    <citation type="journal article" date="2023" name="IMA Fungus">
        <title>Comparative genomic study of the Penicillium genus elucidates a diverse pangenome and 15 lateral gene transfer events.</title>
        <authorList>
            <person name="Petersen C."/>
            <person name="Sorensen T."/>
            <person name="Nielsen M.R."/>
            <person name="Sondergaard T.E."/>
            <person name="Sorensen J.L."/>
            <person name="Fitzpatrick D.A."/>
            <person name="Frisvad J.C."/>
            <person name="Nielsen K.L."/>
        </authorList>
    </citation>
    <scope>NUCLEOTIDE SEQUENCE</scope>
    <source>
        <strain evidence="1">IBT 34128</strain>
    </source>
</reference>
<gene>
    <name evidence="1" type="ORF">NUU61_008757</name>
</gene>
<sequence length="216" mass="22032">MDGGKVIAETLGIDQASADQRLLYTAATEARGGAVDVEVGNAAVLGFHQSHGATAGNLTVDLAEVEICVGAHGGGFGQAAQHLNGAAVVLETRDGRVDKGAGTGVVGGGAADHHVGGEGQFRGLGGVHVQVELDVQVVQGARVDVEESIYDGQRRMVWGQIGRVMQGFDVTEVLLGNSALHAQAQGSVDLGSEEWCGQSYHATAGHGVEADLLMGE</sequence>
<organism evidence="1 2">
    <name type="scientific">Penicillium alfredii</name>
    <dbReference type="NCBI Taxonomy" id="1506179"/>
    <lineage>
        <taxon>Eukaryota</taxon>
        <taxon>Fungi</taxon>
        <taxon>Dikarya</taxon>
        <taxon>Ascomycota</taxon>
        <taxon>Pezizomycotina</taxon>
        <taxon>Eurotiomycetes</taxon>
        <taxon>Eurotiomycetidae</taxon>
        <taxon>Eurotiales</taxon>
        <taxon>Aspergillaceae</taxon>
        <taxon>Penicillium</taxon>
    </lineage>
</organism>
<dbReference type="RefSeq" id="XP_056507575.1">
    <property type="nucleotide sequence ID" value="XM_056659282.1"/>
</dbReference>
<name>A0A9W9JWJ2_9EURO</name>
<reference evidence="1" key="1">
    <citation type="submission" date="2022-11" db="EMBL/GenBank/DDBJ databases">
        <authorList>
            <person name="Petersen C."/>
        </authorList>
    </citation>
    <scope>NUCLEOTIDE SEQUENCE</scope>
    <source>
        <strain evidence="1">IBT 34128</strain>
    </source>
</reference>
<comment type="caution">
    <text evidence="1">The sequence shown here is derived from an EMBL/GenBank/DDBJ whole genome shotgun (WGS) entry which is preliminary data.</text>
</comment>
<dbReference type="GeneID" id="81398451"/>
<dbReference type="AlphaFoldDB" id="A0A9W9JWJ2"/>
<keyword evidence="2" id="KW-1185">Reference proteome</keyword>
<dbReference type="Proteomes" id="UP001141434">
    <property type="component" value="Unassembled WGS sequence"/>
</dbReference>
<accession>A0A9W9JWJ2</accession>
<evidence type="ECO:0000313" key="1">
    <source>
        <dbReference type="EMBL" id="KAJ5084178.1"/>
    </source>
</evidence>
<protein>
    <submittedName>
        <fullName evidence="1">Uncharacterized protein</fullName>
    </submittedName>
</protein>
<evidence type="ECO:0000313" key="2">
    <source>
        <dbReference type="Proteomes" id="UP001141434"/>
    </source>
</evidence>
<dbReference type="EMBL" id="JAPMSZ010000011">
    <property type="protein sequence ID" value="KAJ5084178.1"/>
    <property type="molecule type" value="Genomic_DNA"/>
</dbReference>